<evidence type="ECO:0000256" key="7">
    <source>
        <dbReference type="ARBA" id="ARBA00048109"/>
    </source>
</evidence>
<evidence type="ECO:0000256" key="3">
    <source>
        <dbReference type="ARBA" id="ARBA00022679"/>
    </source>
</evidence>
<evidence type="ECO:0000256" key="9">
    <source>
        <dbReference type="SAM" id="Phobius"/>
    </source>
</evidence>
<comment type="catalytic activity">
    <reaction evidence="6">
        <text>a long chain fatty alcohol + a fatty acyl-CoA = a long-chain alcohol wax ester + CoA</text>
        <dbReference type="Rhea" id="RHEA:38443"/>
        <dbReference type="ChEBI" id="CHEBI:17135"/>
        <dbReference type="ChEBI" id="CHEBI:57287"/>
        <dbReference type="ChEBI" id="CHEBI:77636"/>
        <dbReference type="ChEBI" id="CHEBI:235323"/>
        <dbReference type="EC" id="2.3.1.75"/>
    </reaction>
</comment>
<feature type="domain" description="O-acyltransferase WSD1 C-terminal" evidence="11">
    <location>
        <begin position="440"/>
        <end position="581"/>
    </location>
</feature>
<comment type="catalytic activity">
    <reaction evidence="7">
        <text>an acyl-CoA + a 1,2-diacyl-sn-glycerol = a triacyl-sn-glycerol + CoA</text>
        <dbReference type="Rhea" id="RHEA:10868"/>
        <dbReference type="ChEBI" id="CHEBI:17815"/>
        <dbReference type="ChEBI" id="CHEBI:57287"/>
        <dbReference type="ChEBI" id="CHEBI:58342"/>
        <dbReference type="ChEBI" id="CHEBI:64615"/>
        <dbReference type="EC" id="2.3.1.20"/>
    </reaction>
</comment>
<comment type="pathway">
    <text evidence="2">Lipid metabolism.</text>
</comment>
<accession>A0A9W7DS31</accession>
<reference evidence="12" key="1">
    <citation type="submission" date="2022-07" db="EMBL/GenBank/DDBJ databases">
        <title>Genome analysis of Parmales, a sister group of diatoms, reveals the evolutionary specialization of diatoms from phago-mixotrophs to photoautotrophs.</title>
        <authorList>
            <person name="Ban H."/>
            <person name="Sato S."/>
            <person name="Yoshikawa S."/>
            <person name="Kazumasa Y."/>
            <person name="Nakamura Y."/>
            <person name="Ichinomiya M."/>
            <person name="Saitoh K."/>
            <person name="Sato N."/>
            <person name="Blanc-Mathieu R."/>
            <person name="Endo H."/>
            <person name="Kuwata A."/>
            <person name="Ogata H."/>
        </authorList>
    </citation>
    <scope>NUCLEOTIDE SEQUENCE</scope>
</reference>
<dbReference type="GO" id="GO:0019432">
    <property type="term" value="P:triglyceride biosynthetic process"/>
    <property type="evidence" value="ECO:0007669"/>
    <property type="project" value="TreeGrafter"/>
</dbReference>
<dbReference type="Pfam" id="PF06974">
    <property type="entry name" value="WS_DGAT_C"/>
    <property type="match status" value="1"/>
</dbReference>
<dbReference type="GO" id="GO:0047196">
    <property type="term" value="F:long-chain-alcohol O-fatty-acyltransferase activity"/>
    <property type="evidence" value="ECO:0007669"/>
    <property type="project" value="UniProtKB-EC"/>
</dbReference>
<evidence type="ECO:0000256" key="5">
    <source>
        <dbReference type="ARBA" id="ARBA00024360"/>
    </source>
</evidence>
<feature type="compositionally biased region" description="Basic and acidic residues" evidence="8">
    <location>
        <begin position="660"/>
        <end position="691"/>
    </location>
</feature>
<evidence type="ECO:0000256" key="6">
    <source>
        <dbReference type="ARBA" id="ARBA00047604"/>
    </source>
</evidence>
<organism evidence="12 13">
    <name type="scientific">Triparma retinervis</name>
    <dbReference type="NCBI Taxonomy" id="2557542"/>
    <lineage>
        <taxon>Eukaryota</taxon>
        <taxon>Sar</taxon>
        <taxon>Stramenopiles</taxon>
        <taxon>Ochrophyta</taxon>
        <taxon>Bolidophyceae</taxon>
        <taxon>Parmales</taxon>
        <taxon>Triparmaceae</taxon>
        <taxon>Triparma</taxon>
    </lineage>
</organism>
<evidence type="ECO:0000256" key="4">
    <source>
        <dbReference type="ARBA" id="ARBA00023315"/>
    </source>
</evidence>
<evidence type="ECO:0008006" key="14">
    <source>
        <dbReference type="Google" id="ProtNLM"/>
    </source>
</evidence>
<evidence type="ECO:0000313" key="13">
    <source>
        <dbReference type="Proteomes" id="UP001165082"/>
    </source>
</evidence>
<gene>
    <name evidence="12" type="ORF">TrRE_jg11847</name>
</gene>
<name>A0A9W7DS31_9STRA</name>
<feature type="transmembrane region" description="Helical" evidence="9">
    <location>
        <begin position="321"/>
        <end position="344"/>
    </location>
</feature>
<feature type="domain" description="O-acyltransferase WSD1-like N-terminal" evidence="10">
    <location>
        <begin position="29"/>
        <end position="126"/>
    </location>
</feature>
<feature type="region of interest" description="Disordered" evidence="8">
    <location>
        <begin position="637"/>
        <end position="691"/>
    </location>
</feature>
<evidence type="ECO:0000259" key="10">
    <source>
        <dbReference type="Pfam" id="PF03007"/>
    </source>
</evidence>
<dbReference type="InterPro" id="IPR009721">
    <property type="entry name" value="O-acyltransferase_WSD1_C"/>
</dbReference>
<dbReference type="EMBL" id="BRXZ01002044">
    <property type="protein sequence ID" value="GMH53088.1"/>
    <property type="molecule type" value="Genomic_DNA"/>
</dbReference>
<feature type="compositionally biased region" description="Low complexity" evidence="8">
    <location>
        <begin position="228"/>
        <end position="237"/>
    </location>
</feature>
<evidence type="ECO:0000256" key="1">
    <source>
        <dbReference type="ARBA" id="ARBA00004771"/>
    </source>
</evidence>
<dbReference type="OrthoDB" id="619536at2759"/>
<proteinExistence type="inferred from homology"/>
<comment type="caution">
    <text evidence="12">The sequence shown here is derived from an EMBL/GenBank/DDBJ whole genome shotgun (WGS) entry which is preliminary data.</text>
</comment>
<keyword evidence="9" id="KW-1133">Transmembrane helix</keyword>
<feature type="transmembrane region" description="Helical" evidence="9">
    <location>
        <begin position="530"/>
        <end position="550"/>
    </location>
</feature>
<dbReference type="PANTHER" id="PTHR31650">
    <property type="entry name" value="O-ACYLTRANSFERASE (WSD1-LIKE) FAMILY PROTEIN"/>
    <property type="match status" value="1"/>
</dbReference>
<dbReference type="AlphaFoldDB" id="A0A9W7DS31"/>
<keyword evidence="4" id="KW-0012">Acyltransferase</keyword>
<feature type="compositionally biased region" description="Basic and acidic residues" evidence="8">
    <location>
        <begin position="238"/>
        <end position="251"/>
    </location>
</feature>
<dbReference type="InterPro" id="IPR004255">
    <property type="entry name" value="O-acyltransferase_WSD1_N"/>
</dbReference>
<dbReference type="Pfam" id="PF03007">
    <property type="entry name" value="WS_DGAT_cat"/>
    <property type="match status" value="1"/>
</dbReference>
<feature type="compositionally biased region" description="Polar residues" evidence="8">
    <location>
        <begin position="170"/>
        <end position="189"/>
    </location>
</feature>
<dbReference type="GO" id="GO:0005886">
    <property type="term" value="C:plasma membrane"/>
    <property type="evidence" value="ECO:0007669"/>
    <property type="project" value="TreeGrafter"/>
</dbReference>
<feature type="region of interest" description="Disordered" evidence="8">
    <location>
        <begin position="223"/>
        <end position="261"/>
    </location>
</feature>
<evidence type="ECO:0000256" key="2">
    <source>
        <dbReference type="ARBA" id="ARBA00005189"/>
    </source>
</evidence>
<evidence type="ECO:0000259" key="11">
    <source>
        <dbReference type="Pfam" id="PF06974"/>
    </source>
</evidence>
<evidence type="ECO:0000313" key="12">
    <source>
        <dbReference type="EMBL" id="GMH53088.1"/>
    </source>
</evidence>
<keyword evidence="3" id="KW-0808">Transferase</keyword>
<keyword evidence="9" id="KW-0472">Membrane</keyword>
<comment type="similarity">
    <text evidence="5">In the N-terminal section; belongs to the long-chain O-acyltransferase family.</text>
</comment>
<protein>
    <recommendedName>
        <fullName evidence="14">Diacylglycerol O-acyltransferase</fullName>
    </recommendedName>
</protein>
<dbReference type="PANTHER" id="PTHR31650:SF1">
    <property type="entry name" value="WAX ESTER SYNTHASE_DIACYLGLYCEROL ACYLTRANSFERASE 4-RELATED"/>
    <property type="match status" value="1"/>
</dbReference>
<feature type="transmembrane region" description="Helical" evidence="9">
    <location>
        <begin position="473"/>
        <end position="491"/>
    </location>
</feature>
<dbReference type="InterPro" id="IPR045034">
    <property type="entry name" value="O-acyltransferase_WSD1-like"/>
</dbReference>
<keyword evidence="13" id="KW-1185">Reference proteome</keyword>
<dbReference type="GO" id="GO:0004144">
    <property type="term" value="F:diacylglycerol O-acyltransferase activity"/>
    <property type="evidence" value="ECO:0007669"/>
    <property type="project" value="UniProtKB-EC"/>
</dbReference>
<comment type="pathway">
    <text evidence="1">Glycerolipid metabolism; triacylglycerol biosynthesis.</text>
</comment>
<evidence type="ECO:0000256" key="8">
    <source>
        <dbReference type="SAM" id="MobiDB-lite"/>
    </source>
</evidence>
<sequence length="691" mass="77606">MVIVACICCEECCTIEALTLTAKTMSSVYHRLRCRIVDLSWYEDPNFRLSDHVEEITVRPPETITSLLSEYCSESLPDDKAMWKITLVHDTFASRDIVVFRSHHAIGDGLSLVQMVDWLFDIETRDVLRGGFDVESGLYSDRDSEVINLRKQLRNAEMSFEQTADGELSKSATTLSTAGDNTHGHNTPGGTAIAGATSPSIAISLNNSNAAYFRSMTSFSSKQNDAYEQSGGSNQGESGREDSHVQQERERRRSRAAFSINSQVSTNSVVPMIDEMDKAGDGEGDGGSVDEYQKGGLFEVDESGMFKSIKGYKERKKNRSFVVSFFKVLWLIALTPFRLCLILTMRPDPPNILKPEGEGTSSHNKRVSMSCPIDLSRIKAVGKAVNGTVNDVIVATTALAVRNFMLAHFNNDESKLPSFVRCILPVSLREPFAKNVELDNRVSAVFVSLPLKEQNPKTMLRKIKRQMDRLKRYPDVFIVFALITVLVKWLPSEMFMRVQNWFYGKNTLLLSNVPGRKKEAYFAGAKVNDMYFWVPLLGNGAIGLSIYSYIDHVVFSCLANPEVLDNPTDLCQEYVKAFDHLERMVLGQNYENTCGNEVRERTSRTLEISNEEENRLRESKALAASVNTNACVSRAKAEKRARVRSSRRSSSGHGQKLRMKMKEEEATKQVKVKEEAKEEVKEAKEEAKEEV</sequence>
<keyword evidence="9" id="KW-0812">Transmembrane</keyword>
<feature type="region of interest" description="Disordered" evidence="8">
    <location>
        <begin position="160"/>
        <end position="193"/>
    </location>
</feature>
<dbReference type="Proteomes" id="UP001165082">
    <property type="component" value="Unassembled WGS sequence"/>
</dbReference>